<accession>A0AA42CNK4</accession>
<evidence type="ECO:0000256" key="1">
    <source>
        <dbReference type="ARBA" id="ARBA00004196"/>
    </source>
</evidence>
<dbReference type="PANTHER" id="PTHR30469">
    <property type="entry name" value="MULTIDRUG RESISTANCE PROTEIN MDTA"/>
    <property type="match status" value="1"/>
</dbReference>
<dbReference type="Gene3D" id="2.40.30.170">
    <property type="match status" value="1"/>
</dbReference>
<comment type="subcellular location">
    <subcellularLocation>
        <location evidence="1">Cell envelope</location>
    </subcellularLocation>
</comment>
<feature type="coiled-coil region" evidence="4">
    <location>
        <begin position="106"/>
        <end position="171"/>
    </location>
</feature>
<comment type="caution">
    <text evidence="10">The sequence shown here is derived from an EMBL/GenBank/DDBJ whole genome shotgun (WGS) entry which is preliminary data.</text>
</comment>
<evidence type="ECO:0000256" key="3">
    <source>
        <dbReference type="ARBA" id="ARBA00022448"/>
    </source>
</evidence>
<keyword evidence="11" id="KW-1185">Reference proteome</keyword>
<dbReference type="Gene3D" id="2.40.50.100">
    <property type="match status" value="1"/>
</dbReference>
<dbReference type="GO" id="GO:1990281">
    <property type="term" value="C:efflux pump complex"/>
    <property type="evidence" value="ECO:0007669"/>
    <property type="project" value="TreeGrafter"/>
</dbReference>
<dbReference type="Pfam" id="PF25967">
    <property type="entry name" value="RND-MFP_C"/>
    <property type="match status" value="1"/>
</dbReference>
<dbReference type="PANTHER" id="PTHR30469:SF38">
    <property type="entry name" value="HLYD FAMILY SECRETION PROTEIN"/>
    <property type="match status" value="1"/>
</dbReference>
<dbReference type="Proteomes" id="UP001165667">
    <property type="component" value="Unassembled WGS sequence"/>
</dbReference>
<dbReference type="Pfam" id="PF25917">
    <property type="entry name" value="BSH_RND"/>
    <property type="match status" value="1"/>
</dbReference>
<dbReference type="NCBIfam" id="TIGR01730">
    <property type="entry name" value="RND_mfp"/>
    <property type="match status" value="1"/>
</dbReference>
<keyword evidence="4" id="KW-0175">Coiled coil</keyword>
<dbReference type="SUPFAM" id="SSF111369">
    <property type="entry name" value="HlyD-like secretion proteins"/>
    <property type="match status" value="1"/>
</dbReference>
<dbReference type="EMBL" id="JAMOIM010000010">
    <property type="protein sequence ID" value="MCW6509470.1"/>
    <property type="molecule type" value="Genomic_DNA"/>
</dbReference>
<proteinExistence type="inferred from homology"/>
<feature type="signal peptide" evidence="5">
    <location>
        <begin position="1"/>
        <end position="20"/>
    </location>
</feature>
<dbReference type="Pfam" id="PF25954">
    <property type="entry name" value="Beta-barrel_RND_2"/>
    <property type="match status" value="1"/>
</dbReference>
<gene>
    <name evidence="10" type="ORF">M8523_15730</name>
</gene>
<feature type="domain" description="Multidrug resistance protein MdtA-like barrel-sandwich hybrid" evidence="7">
    <location>
        <begin position="68"/>
        <end position="205"/>
    </location>
</feature>
<sequence length="366" mass="38974">MSRSFGRPCAVLKHMGAVLAAFCTLTRAASADGSGADLVRVRAAVPVEQRVSPDLALTGTIQPRIQTNIAFRVNGKVTTRRVEVGQHVGPDDVLASLDPVEQQADVDNATAALDSVKAQLQQAELTFGRQQSLLSSGYTTRASFDQAQETLNTARAQVNAAQAALNTAREQQSYTELKAGQSGIIVSRDIEAGQVVQSGQTAFVLAQDGPRDAVFEIPETLLTAPPSDKSVDIALQANPEIHCTGSVREISPLVDPGTGTVTVKIGLDTTPPEMTLGAVIVGRAHWEAKMSVVLPWSALFEIDRKPAVWVLDDQNRVSLKTVTVRGYMTGSVFLADGLSSRQRVVTAGVQLLYPGQTVDPVQERAP</sequence>
<dbReference type="InterPro" id="IPR006143">
    <property type="entry name" value="RND_pump_MFP"/>
</dbReference>
<feature type="domain" description="Multidrug resistance protein MdtA-like C-terminal permuted SH3" evidence="9">
    <location>
        <begin position="292"/>
        <end position="350"/>
    </location>
</feature>
<evidence type="ECO:0000256" key="2">
    <source>
        <dbReference type="ARBA" id="ARBA00009477"/>
    </source>
</evidence>
<dbReference type="Pfam" id="PF25876">
    <property type="entry name" value="HH_MFP_RND"/>
    <property type="match status" value="1"/>
</dbReference>
<feature type="domain" description="CusB-like beta-barrel" evidence="8">
    <location>
        <begin position="215"/>
        <end position="270"/>
    </location>
</feature>
<evidence type="ECO:0000256" key="5">
    <source>
        <dbReference type="SAM" id="SignalP"/>
    </source>
</evidence>
<dbReference type="InterPro" id="IPR058624">
    <property type="entry name" value="MdtA-like_HH"/>
</dbReference>
<protein>
    <submittedName>
        <fullName evidence="10">Efflux RND transporter periplasmic adaptor subunit</fullName>
    </submittedName>
</protein>
<dbReference type="GO" id="GO:0015562">
    <property type="term" value="F:efflux transmembrane transporter activity"/>
    <property type="evidence" value="ECO:0007669"/>
    <property type="project" value="TreeGrafter"/>
</dbReference>
<dbReference type="InterPro" id="IPR058792">
    <property type="entry name" value="Beta-barrel_RND_2"/>
</dbReference>
<name>A0AA42CNK4_9HYPH</name>
<dbReference type="Gene3D" id="2.40.420.20">
    <property type="match status" value="1"/>
</dbReference>
<evidence type="ECO:0000259" key="7">
    <source>
        <dbReference type="Pfam" id="PF25917"/>
    </source>
</evidence>
<dbReference type="AlphaFoldDB" id="A0AA42CNK4"/>
<evidence type="ECO:0000259" key="6">
    <source>
        <dbReference type="Pfam" id="PF25876"/>
    </source>
</evidence>
<feature type="domain" description="Multidrug resistance protein MdtA-like alpha-helical hairpin" evidence="6">
    <location>
        <begin position="107"/>
        <end position="175"/>
    </location>
</feature>
<evidence type="ECO:0000256" key="4">
    <source>
        <dbReference type="SAM" id="Coils"/>
    </source>
</evidence>
<comment type="similarity">
    <text evidence="2">Belongs to the membrane fusion protein (MFP) (TC 8.A.1) family.</text>
</comment>
<evidence type="ECO:0000259" key="9">
    <source>
        <dbReference type="Pfam" id="PF25967"/>
    </source>
</evidence>
<reference evidence="10" key="1">
    <citation type="submission" date="2022-05" db="EMBL/GenBank/DDBJ databases">
        <authorList>
            <person name="Pankratov T."/>
        </authorList>
    </citation>
    <scope>NUCLEOTIDE SEQUENCE</scope>
    <source>
        <strain evidence="10">BP6-180914</strain>
    </source>
</reference>
<keyword evidence="3" id="KW-0813">Transport</keyword>
<evidence type="ECO:0000259" key="8">
    <source>
        <dbReference type="Pfam" id="PF25954"/>
    </source>
</evidence>
<dbReference type="RefSeq" id="WP_282585842.1">
    <property type="nucleotide sequence ID" value="NZ_JAMOIM010000010.1"/>
</dbReference>
<dbReference type="InterPro" id="IPR058625">
    <property type="entry name" value="MdtA-like_BSH"/>
</dbReference>
<evidence type="ECO:0000313" key="10">
    <source>
        <dbReference type="EMBL" id="MCW6509470.1"/>
    </source>
</evidence>
<dbReference type="Gene3D" id="1.10.287.470">
    <property type="entry name" value="Helix hairpin bin"/>
    <property type="match status" value="1"/>
</dbReference>
<organism evidence="10 11">
    <name type="scientific">Lichenifustis flavocetrariae</name>
    <dbReference type="NCBI Taxonomy" id="2949735"/>
    <lineage>
        <taxon>Bacteria</taxon>
        <taxon>Pseudomonadati</taxon>
        <taxon>Pseudomonadota</taxon>
        <taxon>Alphaproteobacteria</taxon>
        <taxon>Hyphomicrobiales</taxon>
        <taxon>Lichenihabitantaceae</taxon>
        <taxon>Lichenifustis</taxon>
    </lineage>
</organism>
<evidence type="ECO:0000313" key="11">
    <source>
        <dbReference type="Proteomes" id="UP001165667"/>
    </source>
</evidence>
<keyword evidence="5" id="KW-0732">Signal</keyword>
<feature type="chain" id="PRO_5041357042" evidence="5">
    <location>
        <begin position="21"/>
        <end position="366"/>
    </location>
</feature>
<dbReference type="InterPro" id="IPR058627">
    <property type="entry name" value="MdtA-like_C"/>
</dbReference>